<reference evidence="1 2" key="1">
    <citation type="submission" date="2020-09" db="EMBL/GenBank/DDBJ databases">
        <title>Characterization of Paenibacillus peoriae strain ZF390 with broad-spectrum antimicrobial activity as a potential biocontrol agent.</title>
        <authorList>
            <person name="Li L."/>
            <person name="Zhao Y."/>
            <person name="Li B."/>
            <person name="Xie X."/>
        </authorList>
    </citation>
    <scope>NUCLEOTIDE SEQUENCE [LARGE SCALE GENOMIC DNA]</scope>
    <source>
        <strain evidence="1 2">ZF390</strain>
    </source>
</reference>
<protein>
    <submittedName>
        <fullName evidence="1">Uncharacterized protein</fullName>
    </submittedName>
</protein>
<dbReference type="Proteomes" id="UP000516384">
    <property type="component" value="Chromosome"/>
</dbReference>
<name>A0A7H0Y2W3_9BACL</name>
<dbReference type="EMBL" id="CP061172">
    <property type="protein sequence ID" value="QNR65421.1"/>
    <property type="molecule type" value="Genomic_DNA"/>
</dbReference>
<gene>
    <name evidence="1" type="ORF">IAQ67_16125</name>
</gene>
<sequence>MVLKLLKLVEDDLDELVTEFDHSKVGKCHTFSNLMASYLYVHFDKTFKQVGLDSHSWVASPYVVVDITRPSPKKVFLSGTDEFDSYKTLEHKLDVEDYPLFAKEEASRVMEPFSSESLINFIKCNFREIDELIVNNGFYR</sequence>
<evidence type="ECO:0000313" key="2">
    <source>
        <dbReference type="Proteomes" id="UP000516384"/>
    </source>
</evidence>
<accession>A0A7H0Y2W3</accession>
<proteinExistence type="predicted"/>
<dbReference type="AlphaFoldDB" id="A0A7H0Y2W3"/>
<evidence type="ECO:0000313" key="1">
    <source>
        <dbReference type="EMBL" id="QNR65421.1"/>
    </source>
</evidence>
<organism evidence="1 2">
    <name type="scientific">Paenibacillus peoriae</name>
    <dbReference type="NCBI Taxonomy" id="59893"/>
    <lineage>
        <taxon>Bacteria</taxon>
        <taxon>Bacillati</taxon>
        <taxon>Bacillota</taxon>
        <taxon>Bacilli</taxon>
        <taxon>Bacillales</taxon>
        <taxon>Paenibacillaceae</taxon>
        <taxon>Paenibacillus</taxon>
    </lineage>
</organism>
<dbReference type="RefSeq" id="WP_190297321.1">
    <property type="nucleotide sequence ID" value="NZ_CP061172.1"/>
</dbReference>